<evidence type="ECO:0000313" key="3">
    <source>
        <dbReference type="Proteomes" id="UP000254209"/>
    </source>
</evidence>
<feature type="region of interest" description="Disordered" evidence="1">
    <location>
        <begin position="190"/>
        <end position="212"/>
    </location>
</feature>
<dbReference type="EMBL" id="UFSO01000003">
    <property type="protein sequence ID" value="SSY80167.1"/>
    <property type="molecule type" value="Genomic_DNA"/>
</dbReference>
<keyword evidence="3" id="KW-1185">Reference proteome</keyword>
<gene>
    <name evidence="2" type="ORF">NCTC10283_01721</name>
</gene>
<sequence>MNTRLCLIMACLLLSACQTQREKFTSIWSPAEVVEEAAAHPTSYDDNMLDNPLGQNHEPAISRDPNKLLTLTDVSGNREYLLLDSIAQERGILTALIEFRYVRPQTLPSNGMTYHYNQWREQIDCKNKVRILRTTTHYNMAGEIVDTINYPLPKYKPAELAALSQPNDKAIQEVCERSGAAGLAVGDATVAATTDGKPVNEPAGKNKKKQSR</sequence>
<protein>
    <recommendedName>
        <fullName evidence="4">Lipoprotein</fullName>
    </recommendedName>
</protein>
<dbReference type="PROSITE" id="PS51257">
    <property type="entry name" value="PROKAR_LIPOPROTEIN"/>
    <property type="match status" value="1"/>
</dbReference>
<evidence type="ECO:0000313" key="2">
    <source>
        <dbReference type="EMBL" id="SSY80167.1"/>
    </source>
</evidence>
<dbReference type="Proteomes" id="UP000254209">
    <property type="component" value="Unassembled WGS sequence"/>
</dbReference>
<dbReference type="OrthoDB" id="9967114at2"/>
<evidence type="ECO:0008006" key="4">
    <source>
        <dbReference type="Google" id="ProtNLM"/>
    </source>
</evidence>
<dbReference type="AlphaFoldDB" id="A0A376BT59"/>
<reference evidence="2 3" key="1">
    <citation type="submission" date="2018-06" db="EMBL/GenBank/DDBJ databases">
        <authorList>
            <consortium name="Pathogen Informatics"/>
            <person name="Doyle S."/>
        </authorList>
    </citation>
    <scope>NUCLEOTIDE SEQUENCE [LARGE SCALE GENOMIC DNA]</scope>
    <source>
        <strain evidence="2 3">NCTC10283</strain>
    </source>
</reference>
<name>A0A376BT59_9NEIS</name>
<proteinExistence type="predicted"/>
<dbReference type="RefSeq" id="WP_147293701.1">
    <property type="nucleotide sequence ID" value="NZ_CP091519.2"/>
</dbReference>
<evidence type="ECO:0000256" key="1">
    <source>
        <dbReference type="SAM" id="MobiDB-lite"/>
    </source>
</evidence>
<accession>A0A376BT59</accession>
<organism evidence="2 3">
    <name type="scientific">Alysiella crassa</name>
    <dbReference type="NCBI Taxonomy" id="153491"/>
    <lineage>
        <taxon>Bacteria</taxon>
        <taxon>Pseudomonadati</taxon>
        <taxon>Pseudomonadota</taxon>
        <taxon>Betaproteobacteria</taxon>
        <taxon>Neisseriales</taxon>
        <taxon>Neisseriaceae</taxon>
        <taxon>Alysiella</taxon>
    </lineage>
</organism>
<dbReference type="STRING" id="1120980.GCA_000745955_01450"/>